<keyword evidence="3" id="KW-1185">Reference proteome</keyword>
<sequence length="79" mass="9017">MNRGGSWINDADNCRVSNRNHWNPTNRNDNIGFRLVLAPAHGAVPILVDAGRGESSLNRCFSCSLWGQKMQLYCKWHWC</sequence>
<organism evidence="2 3">
    <name type="scientific">Phaeodactylibacter xiamenensis</name>
    <dbReference type="NCBI Taxonomy" id="1524460"/>
    <lineage>
        <taxon>Bacteria</taxon>
        <taxon>Pseudomonadati</taxon>
        <taxon>Bacteroidota</taxon>
        <taxon>Saprospiria</taxon>
        <taxon>Saprospirales</taxon>
        <taxon>Haliscomenobacteraceae</taxon>
        <taxon>Phaeodactylibacter</taxon>
    </lineage>
</organism>
<dbReference type="InterPro" id="IPR005532">
    <property type="entry name" value="SUMF_dom"/>
</dbReference>
<evidence type="ECO:0000313" key="2">
    <source>
        <dbReference type="EMBL" id="KGE88060.1"/>
    </source>
</evidence>
<dbReference type="Proteomes" id="UP000029736">
    <property type="component" value="Unassembled WGS sequence"/>
</dbReference>
<evidence type="ECO:0000259" key="1">
    <source>
        <dbReference type="Pfam" id="PF03781"/>
    </source>
</evidence>
<gene>
    <name evidence="2" type="ORF">IX84_11250</name>
</gene>
<dbReference type="InterPro" id="IPR016187">
    <property type="entry name" value="CTDL_fold"/>
</dbReference>
<accession>A0A098S7I9</accession>
<dbReference type="STRING" id="1524460.IX84_11250"/>
<reference evidence="2 3" key="1">
    <citation type="journal article" date="2014" name="Int. J. Syst. Evol. Microbiol.">
        <title>Phaeodactylibacter xiamenensis gen. nov., sp. nov., a member of the family Saprospiraceae isolated from the marine alga Phaeodactylum tricornutum.</title>
        <authorList>
            <person name="Chen Z.Jr."/>
            <person name="Lei X."/>
            <person name="Lai Q."/>
            <person name="Li Y."/>
            <person name="Zhang B."/>
            <person name="Zhang J."/>
            <person name="Zhang H."/>
            <person name="Yang L."/>
            <person name="Zheng W."/>
            <person name="Tian Y."/>
            <person name="Yu Z."/>
            <person name="Xu H.Jr."/>
            <person name="Zheng T."/>
        </authorList>
    </citation>
    <scope>NUCLEOTIDE SEQUENCE [LARGE SCALE GENOMIC DNA]</scope>
    <source>
        <strain evidence="2 3">KD52</strain>
    </source>
</reference>
<proteinExistence type="predicted"/>
<dbReference type="InterPro" id="IPR042095">
    <property type="entry name" value="SUMF_sf"/>
</dbReference>
<evidence type="ECO:0000313" key="3">
    <source>
        <dbReference type="Proteomes" id="UP000029736"/>
    </source>
</evidence>
<dbReference type="Gene3D" id="3.90.1580.10">
    <property type="entry name" value="paralog of FGE (formylglycine-generating enzyme)"/>
    <property type="match status" value="1"/>
</dbReference>
<dbReference type="AlphaFoldDB" id="A0A098S7I9"/>
<comment type="caution">
    <text evidence="2">The sequence shown here is derived from an EMBL/GenBank/DDBJ whole genome shotgun (WGS) entry which is preliminary data.</text>
</comment>
<feature type="domain" description="Sulfatase-modifying factor enzyme-like" evidence="1">
    <location>
        <begin position="3"/>
        <end position="36"/>
    </location>
</feature>
<protein>
    <recommendedName>
        <fullName evidence="1">Sulfatase-modifying factor enzyme-like domain-containing protein</fullName>
    </recommendedName>
</protein>
<dbReference type="EMBL" id="JPOS01000025">
    <property type="protein sequence ID" value="KGE88060.1"/>
    <property type="molecule type" value="Genomic_DNA"/>
</dbReference>
<dbReference type="Pfam" id="PF03781">
    <property type="entry name" value="FGE-sulfatase"/>
    <property type="match status" value="1"/>
</dbReference>
<name>A0A098S7I9_9BACT</name>
<dbReference type="SUPFAM" id="SSF56436">
    <property type="entry name" value="C-type lectin-like"/>
    <property type="match status" value="1"/>
</dbReference>